<evidence type="ECO:0000313" key="2">
    <source>
        <dbReference type="EMBL" id="PON78445.1"/>
    </source>
</evidence>
<gene>
    <name evidence="2" type="ORF">PanWU01x14_020830</name>
</gene>
<feature type="non-terminal residue" evidence="2">
    <location>
        <position position="1"/>
    </location>
</feature>
<dbReference type="AlphaFoldDB" id="A0A2P5DYR3"/>
<dbReference type="EMBL" id="JXTB01000009">
    <property type="protein sequence ID" value="PON78445.1"/>
    <property type="molecule type" value="Genomic_DNA"/>
</dbReference>
<feature type="region of interest" description="Disordered" evidence="1">
    <location>
        <begin position="1"/>
        <end position="55"/>
    </location>
</feature>
<keyword evidence="3" id="KW-1185">Reference proteome</keyword>
<name>A0A2P5DYR3_PARAD</name>
<dbReference type="Proteomes" id="UP000237105">
    <property type="component" value="Unassembled WGS sequence"/>
</dbReference>
<protein>
    <submittedName>
        <fullName evidence="2">Uncharacterized protein</fullName>
    </submittedName>
</protein>
<accession>A0A2P5DYR3</accession>
<feature type="non-terminal residue" evidence="2">
    <location>
        <position position="114"/>
    </location>
</feature>
<reference evidence="3" key="1">
    <citation type="submission" date="2016-06" db="EMBL/GenBank/DDBJ databases">
        <title>Parallel loss of symbiosis genes in relatives of nitrogen-fixing non-legume Parasponia.</title>
        <authorList>
            <person name="Van Velzen R."/>
            <person name="Holmer R."/>
            <person name="Bu F."/>
            <person name="Rutten L."/>
            <person name="Van Zeijl A."/>
            <person name="Liu W."/>
            <person name="Santuari L."/>
            <person name="Cao Q."/>
            <person name="Sharma T."/>
            <person name="Shen D."/>
            <person name="Roswanjaya Y."/>
            <person name="Wardhani T."/>
            <person name="Kalhor M.S."/>
            <person name="Jansen J."/>
            <person name="Van den Hoogen J."/>
            <person name="Gungor B."/>
            <person name="Hartog M."/>
            <person name="Hontelez J."/>
            <person name="Verver J."/>
            <person name="Yang W.-C."/>
            <person name="Schijlen E."/>
            <person name="Repin R."/>
            <person name="Schilthuizen M."/>
            <person name="Schranz E."/>
            <person name="Heidstra R."/>
            <person name="Miyata K."/>
            <person name="Fedorova E."/>
            <person name="Kohlen W."/>
            <person name="Bisseling T."/>
            <person name="Smit S."/>
            <person name="Geurts R."/>
        </authorList>
    </citation>
    <scope>NUCLEOTIDE SEQUENCE [LARGE SCALE GENOMIC DNA]</scope>
    <source>
        <strain evidence="3">cv. WU1-14</strain>
    </source>
</reference>
<sequence length="114" mass="12674">CTRTVSPVPCHIPAHQINPARTFPRQNHTLPRSRPPAHQSCRSRPYLAPSPMPRRVPHRLIAPCHTARCPDASPLISPCLRPSPVPHQVRHCTAPLHASERSDTTRPHASPLLL</sequence>
<organism evidence="2 3">
    <name type="scientific">Parasponia andersonii</name>
    <name type="common">Sponia andersonii</name>
    <dbReference type="NCBI Taxonomy" id="3476"/>
    <lineage>
        <taxon>Eukaryota</taxon>
        <taxon>Viridiplantae</taxon>
        <taxon>Streptophyta</taxon>
        <taxon>Embryophyta</taxon>
        <taxon>Tracheophyta</taxon>
        <taxon>Spermatophyta</taxon>
        <taxon>Magnoliopsida</taxon>
        <taxon>eudicotyledons</taxon>
        <taxon>Gunneridae</taxon>
        <taxon>Pentapetalae</taxon>
        <taxon>rosids</taxon>
        <taxon>fabids</taxon>
        <taxon>Rosales</taxon>
        <taxon>Cannabaceae</taxon>
        <taxon>Parasponia</taxon>
    </lineage>
</organism>
<comment type="caution">
    <text evidence="2">The sequence shown here is derived from an EMBL/GenBank/DDBJ whole genome shotgun (WGS) entry which is preliminary data.</text>
</comment>
<evidence type="ECO:0000313" key="3">
    <source>
        <dbReference type="Proteomes" id="UP000237105"/>
    </source>
</evidence>
<feature type="region of interest" description="Disordered" evidence="1">
    <location>
        <begin position="86"/>
        <end position="114"/>
    </location>
</feature>
<evidence type="ECO:0000256" key="1">
    <source>
        <dbReference type="SAM" id="MobiDB-lite"/>
    </source>
</evidence>
<proteinExistence type="predicted"/>